<name>A0A9N8F3S8_9STRA</name>
<protein>
    <submittedName>
        <fullName evidence="3">Glycosyltransferase sugar-binding region containing DXD motif</fullName>
    </submittedName>
</protein>
<gene>
    <name evidence="3" type="ORF">SEMRO_2787_G337060.1</name>
</gene>
<dbReference type="AlphaFoldDB" id="A0A9N8F3S8"/>
<dbReference type="PANTHER" id="PTHR32385:SF23">
    <property type="entry name" value="NUCLEOTIDE-DIPHOSPHO-SUGAR TRANSFERASE"/>
    <property type="match status" value="1"/>
</dbReference>
<dbReference type="InterPro" id="IPR007577">
    <property type="entry name" value="GlycoTrfase_DXD_sugar-bd_CS"/>
</dbReference>
<sequence>MGLSQAPQRHRIPVFILLFALLLFGLLCHQVIPPAPIVRSASLQTVADQTVTPAILHQVLPPDATKYEAWISTWQSANLTRRTYGDDDLESIIKALGSQRILKRWSQMSRTIEKVDFVRYALLYLYGGVYADADQELVDADALRRVIDWNTVVLPVEQGGPFGAHQVGQALMVSPPGQRFWWDLMEYMIDQYNASCNVLINTGPLGVTAFWNQGGGKNHPKVRLSRLLDGRFDPTIFNQSATWHHMGGSWIDQETHKAQLLACKDKVTWHVEGGNERLYL</sequence>
<dbReference type="GO" id="GO:0051999">
    <property type="term" value="P:mannosyl-inositol phosphorylceramide biosynthetic process"/>
    <property type="evidence" value="ECO:0007669"/>
    <property type="project" value="TreeGrafter"/>
</dbReference>
<proteinExistence type="predicted"/>
<evidence type="ECO:0000256" key="2">
    <source>
        <dbReference type="SAM" id="Phobius"/>
    </source>
</evidence>
<keyword evidence="2" id="KW-0812">Transmembrane</keyword>
<dbReference type="Pfam" id="PF04488">
    <property type="entry name" value="Gly_transf_sug"/>
    <property type="match status" value="1"/>
</dbReference>
<dbReference type="EMBL" id="CAICTM010002785">
    <property type="protein sequence ID" value="CAB9530204.1"/>
    <property type="molecule type" value="Genomic_DNA"/>
</dbReference>
<keyword evidence="2" id="KW-1133">Transmembrane helix</keyword>
<dbReference type="InterPro" id="IPR051706">
    <property type="entry name" value="Glycosyltransferase_domain"/>
</dbReference>
<evidence type="ECO:0000313" key="4">
    <source>
        <dbReference type="Proteomes" id="UP001153069"/>
    </source>
</evidence>
<comment type="caution">
    <text evidence="3">The sequence shown here is derived from an EMBL/GenBank/DDBJ whole genome shotgun (WGS) entry which is preliminary data.</text>
</comment>
<dbReference type="Proteomes" id="UP001153069">
    <property type="component" value="Unassembled WGS sequence"/>
</dbReference>
<reference evidence="3" key="1">
    <citation type="submission" date="2020-06" db="EMBL/GenBank/DDBJ databases">
        <authorList>
            <consortium name="Plant Systems Biology data submission"/>
        </authorList>
    </citation>
    <scope>NUCLEOTIDE SEQUENCE</scope>
    <source>
        <strain evidence="3">D6</strain>
    </source>
</reference>
<feature type="transmembrane region" description="Helical" evidence="2">
    <location>
        <begin position="12"/>
        <end position="32"/>
    </location>
</feature>
<dbReference type="GO" id="GO:0016020">
    <property type="term" value="C:membrane"/>
    <property type="evidence" value="ECO:0007669"/>
    <property type="project" value="GOC"/>
</dbReference>
<dbReference type="GO" id="GO:0000030">
    <property type="term" value="F:mannosyltransferase activity"/>
    <property type="evidence" value="ECO:0007669"/>
    <property type="project" value="TreeGrafter"/>
</dbReference>
<evidence type="ECO:0000313" key="3">
    <source>
        <dbReference type="EMBL" id="CAB9530204.1"/>
    </source>
</evidence>
<keyword evidence="4" id="KW-1185">Reference proteome</keyword>
<dbReference type="Gene3D" id="3.90.550.20">
    <property type="match status" value="1"/>
</dbReference>
<keyword evidence="2" id="KW-0472">Membrane</keyword>
<dbReference type="SUPFAM" id="SSF53448">
    <property type="entry name" value="Nucleotide-diphospho-sugar transferases"/>
    <property type="match status" value="1"/>
</dbReference>
<dbReference type="PANTHER" id="PTHR32385">
    <property type="entry name" value="MANNOSYL PHOSPHORYLINOSITOL CERAMIDE SYNTHASE"/>
    <property type="match status" value="1"/>
</dbReference>
<accession>A0A9N8F3S8</accession>
<dbReference type="InterPro" id="IPR029044">
    <property type="entry name" value="Nucleotide-diphossugar_trans"/>
</dbReference>
<organism evidence="3 4">
    <name type="scientific">Seminavis robusta</name>
    <dbReference type="NCBI Taxonomy" id="568900"/>
    <lineage>
        <taxon>Eukaryota</taxon>
        <taxon>Sar</taxon>
        <taxon>Stramenopiles</taxon>
        <taxon>Ochrophyta</taxon>
        <taxon>Bacillariophyta</taxon>
        <taxon>Bacillariophyceae</taxon>
        <taxon>Bacillariophycidae</taxon>
        <taxon>Naviculales</taxon>
        <taxon>Naviculaceae</taxon>
        <taxon>Seminavis</taxon>
    </lineage>
</organism>
<keyword evidence="1" id="KW-0808">Transferase</keyword>
<evidence type="ECO:0000256" key="1">
    <source>
        <dbReference type="ARBA" id="ARBA00022679"/>
    </source>
</evidence>